<protein>
    <submittedName>
        <fullName evidence="2">Uncharacterized protein</fullName>
    </submittedName>
</protein>
<evidence type="ECO:0000313" key="3">
    <source>
        <dbReference type="Proteomes" id="UP000481153"/>
    </source>
</evidence>
<feature type="transmembrane region" description="Helical" evidence="1">
    <location>
        <begin position="47"/>
        <end position="68"/>
    </location>
</feature>
<dbReference type="EMBL" id="VJMJ01000029">
    <property type="protein sequence ID" value="KAF0742278.1"/>
    <property type="molecule type" value="Genomic_DNA"/>
</dbReference>
<dbReference type="VEuPathDB" id="FungiDB:AeMF1_009405"/>
<reference evidence="2 3" key="1">
    <citation type="submission" date="2019-07" db="EMBL/GenBank/DDBJ databases">
        <title>Genomics analysis of Aphanomyces spp. identifies a new class of oomycete effector associated with host adaptation.</title>
        <authorList>
            <person name="Gaulin E."/>
        </authorList>
    </citation>
    <scope>NUCLEOTIDE SEQUENCE [LARGE SCALE GENOMIC DNA]</scope>
    <source>
        <strain evidence="2 3">ATCC 201684</strain>
    </source>
</reference>
<keyword evidence="1" id="KW-0472">Membrane</keyword>
<dbReference type="Proteomes" id="UP000481153">
    <property type="component" value="Unassembled WGS sequence"/>
</dbReference>
<keyword evidence="3" id="KW-1185">Reference proteome</keyword>
<keyword evidence="1" id="KW-1133">Transmembrane helix</keyword>
<evidence type="ECO:0000313" key="2">
    <source>
        <dbReference type="EMBL" id="KAF0742278.1"/>
    </source>
</evidence>
<organism evidence="2 3">
    <name type="scientific">Aphanomyces euteiches</name>
    <dbReference type="NCBI Taxonomy" id="100861"/>
    <lineage>
        <taxon>Eukaryota</taxon>
        <taxon>Sar</taxon>
        <taxon>Stramenopiles</taxon>
        <taxon>Oomycota</taxon>
        <taxon>Saprolegniomycetes</taxon>
        <taxon>Saprolegniales</taxon>
        <taxon>Verrucalvaceae</taxon>
        <taxon>Aphanomyces</taxon>
    </lineage>
</organism>
<evidence type="ECO:0000256" key="1">
    <source>
        <dbReference type="SAM" id="Phobius"/>
    </source>
</evidence>
<keyword evidence="1" id="KW-0812">Transmembrane</keyword>
<accession>A0A6G0XPS7</accession>
<name>A0A6G0XPS7_9STRA</name>
<dbReference type="AlphaFoldDB" id="A0A6G0XPS7"/>
<gene>
    <name evidence="2" type="ORF">Ae201684_002681</name>
</gene>
<comment type="caution">
    <text evidence="2">The sequence shown here is derived from an EMBL/GenBank/DDBJ whole genome shotgun (WGS) entry which is preliminary data.</text>
</comment>
<sequence length="323" mass="35858">MDILPMSTFQQQQGSAVAQHESNEPLLEAYAEFDFPKKPRINSGDRACLVVFCLVGLAICFTGPSALFTNPHLRIPTYNASSTNASNVQSAQALDLSWYSWQEPLESPRPAMTSSNISTFKTFPAYQYVMYTTAIDSSLPVSHVKFATDKAEGIVFLLDGGKPKPISTTKAGVLTQEAQIKAPQYPTTLVLLSTVHGDRIRDVDLSQASTSTWTCTPGLLGEQLQIFNRLFMRSVEWTRADEFQGPLTWVHAAFENEGPVQNRILSLDGPGLIRGSIYFNGYWLGRYNAQSRMIFDVKVEKTNFITLLEEIGGSISKMHVMLL</sequence>
<proteinExistence type="predicted"/>